<dbReference type="InterPro" id="IPR006683">
    <property type="entry name" value="Thioestr_dom"/>
</dbReference>
<dbReference type="RefSeq" id="WP_210054810.1">
    <property type="nucleotide sequence ID" value="NZ_BAAAMH010000013.1"/>
</dbReference>
<dbReference type="Gene3D" id="3.10.129.10">
    <property type="entry name" value="Hotdog Thioesterase"/>
    <property type="match status" value="1"/>
</dbReference>
<dbReference type="InterPro" id="IPR003736">
    <property type="entry name" value="PAAI_dom"/>
</dbReference>
<dbReference type="PANTHER" id="PTHR21660:SF1">
    <property type="entry name" value="ACYL-COENZYME A THIOESTERASE 13"/>
    <property type="match status" value="1"/>
</dbReference>
<keyword evidence="5" id="KW-1185">Reference proteome</keyword>
<dbReference type="InterPro" id="IPR039298">
    <property type="entry name" value="ACOT13"/>
</dbReference>
<evidence type="ECO:0000313" key="5">
    <source>
        <dbReference type="Proteomes" id="UP000758168"/>
    </source>
</evidence>
<organism evidence="4 5">
    <name type="scientific">Microlunatus capsulatus</name>
    <dbReference type="NCBI Taxonomy" id="99117"/>
    <lineage>
        <taxon>Bacteria</taxon>
        <taxon>Bacillati</taxon>
        <taxon>Actinomycetota</taxon>
        <taxon>Actinomycetes</taxon>
        <taxon>Propionibacteriales</taxon>
        <taxon>Propionibacteriaceae</taxon>
        <taxon>Microlunatus</taxon>
    </lineage>
</organism>
<reference evidence="4 5" key="1">
    <citation type="submission" date="2021-03" db="EMBL/GenBank/DDBJ databases">
        <title>Sequencing the genomes of 1000 actinobacteria strains.</title>
        <authorList>
            <person name="Klenk H.-P."/>
        </authorList>
    </citation>
    <scope>NUCLEOTIDE SEQUENCE [LARGE SCALE GENOMIC DNA]</scope>
    <source>
        <strain evidence="4 5">DSM 12936</strain>
    </source>
</reference>
<dbReference type="NCBIfam" id="TIGR00369">
    <property type="entry name" value="unchar_dom_1"/>
    <property type="match status" value="1"/>
</dbReference>
<evidence type="ECO:0000259" key="3">
    <source>
        <dbReference type="Pfam" id="PF03061"/>
    </source>
</evidence>
<evidence type="ECO:0000256" key="1">
    <source>
        <dbReference type="ARBA" id="ARBA00008324"/>
    </source>
</evidence>
<dbReference type="SUPFAM" id="SSF54637">
    <property type="entry name" value="Thioesterase/thiol ester dehydrase-isomerase"/>
    <property type="match status" value="1"/>
</dbReference>
<dbReference type="Pfam" id="PF03061">
    <property type="entry name" value="4HBT"/>
    <property type="match status" value="1"/>
</dbReference>
<feature type="domain" description="Thioesterase" evidence="3">
    <location>
        <begin position="73"/>
        <end position="150"/>
    </location>
</feature>
<evidence type="ECO:0000256" key="2">
    <source>
        <dbReference type="ARBA" id="ARBA00022801"/>
    </source>
</evidence>
<gene>
    <name evidence="4" type="ORF">JOF54_001738</name>
</gene>
<proteinExistence type="inferred from homology"/>
<sequence length="166" mass="17640">MPDDARTRTYAWEDPAALLQHRDLTGLELLRRMGRDLPGPPVAATLGFDVEEVEHGRVVFGLEPAEFHENPLGTVHGGVLATLLDSATACALHSTLPAGVGYTTTSLNVTYTRAVTARTGRVRCIGTVLSQGRRTALAEARVLDGEGRLLAHATSTLLILPPPTPG</sequence>
<protein>
    <submittedName>
        <fullName evidence="4">Uncharacterized protein (TIGR00369 family)</fullName>
    </submittedName>
</protein>
<comment type="similarity">
    <text evidence="1">Belongs to the thioesterase PaaI family.</text>
</comment>
<keyword evidence="2" id="KW-0378">Hydrolase</keyword>
<dbReference type="CDD" id="cd03443">
    <property type="entry name" value="PaaI_thioesterase"/>
    <property type="match status" value="1"/>
</dbReference>
<evidence type="ECO:0000313" key="4">
    <source>
        <dbReference type="EMBL" id="MBP2416816.1"/>
    </source>
</evidence>
<accession>A0ABS4Z6Y8</accession>
<name>A0ABS4Z6Y8_9ACTN</name>
<dbReference type="Proteomes" id="UP000758168">
    <property type="component" value="Unassembled WGS sequence"/>
</dbReference>
<dbReference type="PANTHER" id="PTHR21660">
    <property type="entry name" value="THIOESTERASE SUPERFAMILY MEMBER-RELATED"/>
    <property type="match status" value="1"/>
</dbReference>
<comment type="caution">
    <text evidence="4">The sequence shown here is derived from an EMBL/GenBank/DDBJ whole genome shotgun (WGS) entry which is preliminary data.</text>
</comment>
<dbReference type="InterPro" id="IPR029069">
    <property type="entry name" value="HotDog_dom_sf"/>
</dbReference>
<dbReference type="EMBL" id="JAGIOB010000001">
    <property type="protein sequence ID" value="MBP2416816.1"/>
    <property type="molecule type" value="Genomic_DNA"/>
</dbReference>